<evidence type="ECO:0000313" key="7">
    <source>
        <dbReference type="EMBL" id="KGN56101.1"/>
    </source>
</evidence>
<evidence type="ECO:0000313" key="8">
    <source>
        <dbReference type="Proteomes" id="UP000029981"/>
    </source>
</evidence>
<dbReference type="AlphaFoldDB" id="A0A0A0L7L0"/>
<gene>
    <name evidence="7" type="ORF">Csa_3G073910</name>
</gene>
<evidence type="ECO:0000259" key="6">
    <source>
        <dbReference type="PROSITE" id="PS50863"/>
    </source>
</evidence>
<dbReference type="Gramene" id="KGN56101">
    <property type="protein sequence ID" value="KGN56101"/>
    <property type="gene ID" value="Csa_3G073910"/>
</dbReference>
<reference evidence="7 8" key="4">
    <citation type="journal article" date="2011" name="BMC Genomics">
        <title>RNA-Seq improves annotation of protein-coding genes in the cucumber genome.</title>
        <authorList>
            <person name="Li Z."/>
            <person name="Zhang Z."/>
            <person name="Yan P."/>
            <person name="Huang S."/>
            <person name="Fei Z."/>
            <person name="Lin K."/>
        </authorList>
    </citation>
    <scope>NUCLEOTIDE SEQUENCE [LARGE SCALE GENOMIC DNA]</scope>
    <source>
        <strain evidence="8">cv. 9930</strain>
    </source>
</reference>
<keyword evidence="3" id="KW-0238">DNA-binding</keyword>
<comment type="subcellular location">
    <subcellularLocation>
        <location evidence="1">Nucleus</location>
    </subcellularLocation>
</comment>
<reference evidence="7 8" key="1">
    <citation type="journal article" date="2009" name="Nat. Genet.">
        <title>The genome of the cucumber, Cucumis sativus L.</title>
        <authorList>
            <person name="Huang S."/>
            <person name="Li R."/>
            <person name="Zhang Z."/>
            <person name="Li L."/>
            <person name="Gu X."/>
            <person name="Fan W."/>
            <person name="Lucas W.J."/>
            <person name="Wang X."/>
            <person name="Xie B."/>
            <person name="Ni P."/>
            <person name="Ren Y."/>
            <person name="Zhu H."/>
            <person name="Li J."/>
            <person name="Lin K."/>
            <person name="Jin W."/>
            <person name="Fei Z."/>
            <person name="Li G."/>
            <person name="Staub J."/>
            <person name="Kilian A."/>
            <person name="van der Vossen E.A."/>
            <person name="Wu Y."/>
            <person name="Guo J."/>
            <person name="He J."/>
            <person name="Jia Z."/>
            <person name="Ren Y."/>
            <person name="Tian G."/>
            <person name="Lu Y."/>
            <person name="Ruan J."/>
            <person name="Qian W."/>
            <person name="Wang M."/>
            <person name="Huang Q."/>
            <person name="Li B."/>
            <person name="Xuan Z."/>
            <person name="Cao J."/>
            <person name="Asan"/>
            <person name="Wu Z."/>
            <person name="Zhang J."/>
            <person name="Cai Q."/>
            <person name="Bai Y."/>
            <person name="Zhao B."/>
            <person name="Han Y."/>
            <person name="Li Y."/>
            <person name="Li X."/>
            <person name="Wang S."/>
            <person name="Shi Q."/>
            <person name="Liu S."/>
            <person name="Cho W.K."/>
            <person name="Kim J.Y."/>
            <person name="Xu Y."/>
            <person name="Heller-Uszynska K."/>
            <person name="Miao H."/>
            <person name="Cheng Z."/>
            <person name="Zhang S."/>
            <person name="Wu J."/>
            <person name="Yang Y."/>
            <person name="Kang H."/>
            <person name="Li M."/>
            <person name="Liang H."/>
            <person name="Ren X."/>
            <person name="Shi Z."/>
            <person name="Wen M."/>
            <person name="Jian M."/>
            <person name="Yang H."/>
            <person name="Zhang G."/>
            <person name="Yang Z."/>
            <person name="Chen R."/>
            <person name="Liu S."/>
            <person name="Li J."/>
            <person name="Ma L."/>
            <person name="Liu H."/>
            <person name="Zhou Y."/>
            <person name="Zhao J."/>
            <person name="Fang X."/>
            <person name="Li G."/>
            <person name="Fang L."/>
            <person name="Li Y."/>
            <person name="Liu D."/>
            <person name="Zheng H."/>
            <person name="Zhang Y."/>
            <person name="Qin N."/>
            <person name="Li Z."/>
            <person name="Yang G."/>
            <person name="Yang S."/>
            <person name="Bolund L."/>
            <person name="Kristiansen K."/>
            <person name="Zheng H."/>
            <person name="Li S."/>
            <person name="Zhang X."/>
            <person name="Yang H."/>
            <person name="Wang J."/>
            <person name="Sun R."/>
            <person name="Zhang B."/>
            <person name="Jiang S."/>
            <person name="Wang J."/>
            <person name="Du Y."/>
            <person name="Li S."/>
        </authorList>
    </citation>
    <scope>NUCLEOTIDE SEQUENCE [LARGE SCALE GENOMIC DNA]</scope>
    <source>
        <strain evidence="8">cv. 9930</strain>
    </source>
</reference>
<sequence length="225" mass="25602">MVDVHYTYNNKIVAEDVYKASLILYDMALSKSVEPFEEPIDRFNNQLSSTSTSLVNEQSPVVNEHAPVVNEVLPNNDDDNGNNENVAAAVVVGRDQGRFPPMAVIQNIIGECSPPFVKQLTKTDVTDNQGRLALHKEFVNLNLDPMFNDDEDLEDGISVIVYDIEGREYDMIFKLWASKLYVLTKSWKEFYKTNDLTQPGEFISVWMFRHVVTQKLCFAIMRGQA</sequence>
<reference evidence="7 8" key="3">
    <citation type="journal article" date="2010" name="BMC Genomics">
        <title>Transcriptome sequencing and comparative analysis of cucumber flowers with different sex types.</title>
        <authorList>
            <person name="Guo S."/>
            <person name="Zheng Y."/>
            <person name="Joung J.G."/>
            <person name="Liu S."/>
            <person name="Zhang Z."/>
            <person name="Crasta O.R."/>
            <person name="Sobral B.W."/>
            <person name="Xu Y."/>
            <person name="Huang S."/>
            <person name="Fei Z."/>
        </authorList>
    </citation>
    <scope>NUCLEOTIDE SEQUENCE [LARGE SCALE GENOMIC DNA]</scope>
    <source>
        <strain evidence="8">cv. 9930</strain>
    </source>
</reference>
<protein>
    <recommendedName>
        <fullName evidence="6">TF-B3 domain-containing protein</fullName>
    </recommendedName>
</protein>
<evidence type="ECO:0000256" key="5">
    <source>
        <dbReference type="ARBA" id="ARBA00023242"/>
    </source>
</evidence>
<evidence type="ECO:0000256" key="4">
    <source>
        <dbReference type="ARBA" id="ARBA00023163"/>
    </source>
</evidence>
<dbReference type="InterPro" id="IPR015300">
    <property type="entry name" value="DNA-bd_pseudobarrel_sf"/>
</dbReference>
<evidence type="ECO:0000256" key="1">
    <source>
        <dbReference type="ARBA" id="ARBA00004123"/>
    </source>
</evidence>
<dbReference type="InterPro" id="IPR003340">
    <property type="entry name" value="B3_DNA-bd"/>
</dbReference>
<accession>A0A0A0L7L0</accession>
<dbReference type="SMART" id="SM01019">
    <property type="entry name" value="B3"/>
    <property type="match status" value="1"/>
</dbReference>
<organism evidence="7 8">
    <name type="scientific">Cucumis sativus</name>
    <name type="common">Cucumber</name>
    <dbReference type="NCBI Taxonomy" id="3659"/>
    <lineage>
        <taxon>Eukaryota</taxon>
        <taxon>Viridiplantae</taxon>
        <taxon>Streptophyta</taxon>
        <taxon>Embryophyta</taxon>
        <taxon>Tracheophyta</taxon>
        <taxon>Spermatophyta</taxon>
        <taxon>Magnoliopsida</taxon>
        <taxon>eudicotyledons</taxon>
        <taxon>Gunneridae</taxon>
        <taxon>Pentapetalae</taxon>
        <taxon>rosids</taxon>
        <taxon>fabids</taxon>
        <taxon>Cucurbitales</taxon>
        <taxon>Cucurbitaceae</taxon>
        <taxon>Benincaseae</taxon>
        <taxon>Cucumis</taxon>
    </lineage>
</organism>
<dbReference type="CDD" id="cd10017">
    <property type="entry name" value="B3_DNA"/>
    <property type="match status" value="1"/>
</dbReference>
<dbReference type="GO" id="GO:0005634">
    <property type="term" value="C:nucleus"/>
    <property type="evidence" value="ECO:0007669"/>
    <property type="project" value="UniProtKB-SubCell"/>
</dbReference>
<feature type="domain" description="TF-B3" evidence="6">
    <location>
        <begin position="117"/>
        <end position="224"/>
    </location>
</feature>
<evidence type="ECO:0000256" key="3">
    <source>
        <dbReference type="ARBA" id="ARBA00023125"/>
    </source>
</evidence>
<dbReference type="Gene3D" id="2.40.330.10">
    <property type="entry name" value="DNA-binding pseudobarrel domain"/>
    <property type="match status" value="1"/>
</dbReference>
<dbReference type="PANTHER" id="PTHR31541">
    <property type="entry name" value="B3 DOMAIN PLANT PROTEIN-RELATED"/>
    <property type="match status" value="1"/>
</dbReference>
<dbReference type="Pfam" id="PF03754">
    <property type="entry name" value="At2g31720-like"/>
    <property type="match status" value="1"/>
</dbReference>
<dbReference type="Proteomes" id="UP000029981">
    <property type="component" value="Chromosome 3"/>
</dbReference>
<keyword evidence="4" id="KW-0804">Transcription</keyword>
<evidence type="ECO:0000256" key="2">
    <source>
        <dbReference type="ARBA" id="ARBA00023015"/>
    </source>
</evidence>
<dbReference type="InterPro" id="IPR005508">
    <property type="entry name" value="At2g31720-like"/>
</dbReference>
<keyword evidence="2" id="KW-0805">Transcription regulation</keyword>
<keyword evidence="5" id="KW-0539">Nucleus</keyword>
<keyword evidence="8" id="KW-1185">Reference proteome</keyword>
<dbReference type="PANTHER" id="PTHR31541:SF28">
    <property type="entry name" value="TF-B3 DOMAIN-CONTAINING PROTEIN"/>
    <property type="match status" value="1"/>
</dbReference>
<dbReference type="SUPFAM" id="SSF101936">
    <property type="entry name" value="DNA-binding pseudobarrel domain"/>
    <property type="match status" value="1"/>
</dbReference>
<proteinExistence type="predicted"/>
<reference evidence="7 8" key="2">
    <citation type="journal article" date="2009" name="PLoS ONE">
        <title>An integrated genetic and cytogenetic map of the cucumber genome.</title>
        <authorList>
            <person name="Ren Y."/>
            <person name="Zhang Z."/>
            <person name="Liu J."/>
            <person name="Staub J.E."/>
            <person name="Han Y."/>
            <person name="Cheng Z."/>
            <person name="Li X."/>
            <person name="Lu J."/>
            <person name="Miao H."/>
            <person name="Kang H."/>
            <person name="Xie B."/>
            <person name="Gu X."/>
            <person name="Wang X."/>
            <person name="Du Y."/>
            <person name="Jin W."/>
            <person name="Huang S."/>
        </authorList>
    </citation>
    <scope>NUCLEOTIDE SEQUENCE [LARGE SCALE GENOMIC DNA]</scope>
    <source>
        <strain evidence="8">cv. 9930</strain>
    </source>
</reference>
<dbReference type="GO" id="GO:0003677">
    <property type="term" value="F:DNA binding"/>
    <property type="evidence" value="ECO:0007669"/>
    <property type="project" value="UniProtKB-KW"/>
</dbReference>
<dbReference type="EMBL" id="CM002924">
    <property type="protein sequence ID" value="KGN56101.1"/>
    <property type="molecule type" value="Genomic_DNA"/>
</dbReference>
<name>A0A0A0L7L0_CUCSA</name>
<dbReference type="PROSITE" id="PS50863">
    <property type="entry name" value="B3"/>
    <property type="match status" value="1"/>
</dbReference>